<dbReference type="Gene3D" id="2.102.10.10">
    <property type="entry name" value="Rieske [2Fe-2S] iron-sulphur domain"/>
    <property type="match status" value="1"/>
</dbReference>
<dbReference type="GO" id="GO:0051537">
    <property type="term" value="F:2 iron, 2 sulfur cluster binding"/>
    <property type="evidence" value="ECO:0007669"/>
    <property type="project" value="UniProtKB-KW"/>
</dbReference>
<organism evidence="6 7">
    <name type="scientific">Rhodoblastus acidophilus</name>
    <name type="common">Rhodopseudomonas acidophila</name>
    <dbReference type="NCBI Taxonomy" id="1074"/>
    <lineage>
        <taxon>Bacteria</taxon>
        <taxon>Pseudomonadati</taxon>
        <taxon>Pseudomonadota</taxon>
        <taxon>Alphaproteobacteria</taxon>
        <taxon>Hyphomicrobiales</taxon>
        <taxon>Rhodoblastaceae</taxon>
        <taxon>Rhodoblastus</taxon>
    </lineage>
</organism>
<protein>
    <submittedName>
        <fullName evidence="6">Ferredoxin subunit of nitrite reductase or a ring-hydroxylating dioxygenase</fullName>
    </submittedName>
</protein>
<dbReference type="OrthoDB" id="9800776at2"/>
<dbReference type="PANTHER" id="PTHR40261">
    <property type="match status" value="1"/>
</dbReference>
<keyword evidence="6" id="KW-0223">Dioxygenase</keyword>
<dbReference type="Pfam" id="PF00355">
    <property type="entry name" value="Rieske"/>
    <property type="match status" value="1"/>
</dbReference>
<dbReference type="GO" id="GO:0051213">
    <property type="term" value="F:dioxygenase activity"/>
    <property type="evidence" value="ECO:0007669"/>
    <property type="project" value="UniProtKB-KW"/>
</dbReference>
<keyword evidence="2" id="KW-0479">Metal-binding</keyword>
<dbReference type="Proteomes" id="UP000198418">
    <property type="component" value="Unassembled WGS sequence"/>
</dbReference>
<dbReference type="EMBL" id="FYDG01000006">
    <property type="protein sequence ID" value="SNB74353.1"/>
    <property type="molecule type" value="Genomic_DNA"/>
</dbReference>
<gene>
    <name evidence="6" type="ORF">SAMN06265338_10649</name>
</gene>
<dbReference type="PROSITE" id="PS51296">
    <property type="entry name" value="RIESKE"/>
    <property type="match status" value="1"/>
</dbReference>
<evidence type="ECO:0000256" key="1">
    <source>
        <dbReference type="ARBA" id="ARBA00022714"/>
    </source>
</evidence>
<evidence type="ECO:0000259" key="5">
    <source>
        <dbReference type="PROSITE" id="PS51296"/>
    </source>
</evidence>
<evidence type="ECO:0000256" key="4">
    <source>
        <dbReference type="ARBA" id="ARBA00023014"/>
    </source>
</evidence>
<keyword evidence="3" id="KW-0408">Iron</keyword>
<keyword evidence="6" id="KW-0560">Oxidoreductase</keyword>
<feature type="domain" description="Rieske" evidence="5">
    <location>
        <begin position="14"/>
        <end position="123"/>
    </location>
</feature>
<dbReference type="SUPFAM" id="SSF50022">
    <property type="entry name" value="ISP domain"/>
    <property type="match status" value="1"/>
</dbReference>
<proteinExistence type="predicted"/>
<evidence type="ECO:0000313" key="7">
    <source>
        <dbReference type="Proteomes" id="UP000198418"/>
    </source>
</evidence>
<dbReference type="InterPro" id="IPR017941">
    <property type="entry name" value="Rieske_2Fe-2S"/>
</dbReference>
<dbReference type="InterPro" id="IPR036922">
    <property type="entry name" value="Rieske_2Fe-2S_sf"/>
</dbReference>
<evidence type="ECO:0000256" key="2">
    <source>
        <dbReference type="ARBA" id="ARBA00022723"/>
    </source>
</evidence>
<dbReference type="CDD" id="cd03467">
    <property type="entry name" value="Rieske"/>
    <property type="match status" value="1"/>
</dbReference>
<accession>A0A212RPN3</accession>
<reference evidence="7" key="1">
    <citation type="submission" date="2017-06" db="EMBL/GenBank/DDBJ databases">
        <authorList>
            <person name="Varghese N."/>
            <person name="Submissions S."/>
        </authorList>
    </citation>
    <scope>NUCLEOTIDE SEQUENCE [LARGE SCALE GENOMIC DNA]</scope>
    <source>
        <strain evidence="7">DSM 137</strain>
    </source>
</reference>
<sequence>MSVSADKPRPVEYFAICEVEEIPRGGARAFDLAEPDGEGQKPFRIVIARNARGDHFAYRNACPHQGVWLNVGSGTFFDDSGALRCGRHGSRFDLESGTCVSGPCEGAQLEKIGVAVVTGDVCIHGVKLVEEPRNWDDDETMDITIPQG</sequence>
<dbReference type="RefSeq" id="WP_088521071.1">
    <property type="nucleotide sequence ID" value="NZ_FYDG01000006.1"/>
</dbReference>
<evidence type="ECO:0000256" key="3">
    <source>
        <dbReference type="ARBA" id="ARBA00023004"/>
    </source>
</evidence>
<keyword evidence="7" id="KW-1185">Reference proteome</keyword>
<keyword evidence="4" id="KW-0411">Iron-sulfur</keyword>
<keyword evidence="1" id="KW-0001">2Fe-2S</keyword>
<evidence type="ECO:0000313" key="6">
    <source>
        <dbReference type="EMBL" id="SNB74353.1"/>
    </source>
</evidence>
<name>A0A212RPN3_RHOAC</name>
<dbReference type="AlphaFoldDB" id="A0A212RPN3"/>
<dbReference type="GO" id="GO:0046872">
    <property type="term" value="F:metal ion binding"/>
    <property type="evidence" value="ECO:0007669"/>
    <property type="project" value="UniProtKB-KW"/>
</dbReference>
<dbReference type="PANTHER" id="PTHR40261:SF1">
    <property type="entry name" value="RIESKE DOMAIN-CONTAINING PROTEIN"/>
    <property type="match status" value="1"/>
</dbReference>